<comment type="similarity">
    <text evidence="1 5">Belongs to the universal ribosomal protein uL10 family.</text>
</comment>
<comment type="subunit">
    <text evidence="5">Part of the ribosomal stalk of the 50S ribosomal subunit. The N-terminus interacts with L11 and the large rRNA to form the base of the stalk. The C-terminus forms an elongated spine to which L12 dimers bind in a sequential fashion forming a multimeric L10(L12)X complex.</text>
</comment>
<comment type="function">
    <text evidence="5">Forms part of the ribosomal stalk, playing a central role in the interaction of the ribosome with GTP-bound translation factors.</text>
</comment>
<dbReference type="NCBIfam" id="NF000955">
    <property type="entry name" value="PRK00099.1-1"/>
    <property type="match status" value="1"/>
</dbReference>
<organism evidence="6 7">
    <name type="scientific">Peptoniphilus koenoeneniae</name>
    <dbReference type="NCBI Taxonomy" id="507751"/>
    <lineage>
        <taxon>Bacteria</taxon>
        <taxon>Bacillati</taxon>
        <taxon>Bacillota</taxon>
        <taxon>Tissierellia</taxon>
        <taxon>Tissierellales</taxon>
        <taxon>Peptoniphilaceae</taxon>
        <taxon>Peptoniphilus</taxon>
    </lineage>
</organism>
<dbReference type="PANTHER" id="PTHR11560">
    <property type="entry name" value="39S RIBOSOMAL PROTEIN L10, MITOCHONDRIAL"/>
    <property type="match status" value="1"/>
</dbReference>
<dbReference type="InterPro" id="IPR047865">
    <property type="entry name" value="Ribosomal_uL10_bac_type"/>
</dbReference>
<dbReference type="CDD" id="cd05797">
    <property type="entry name" value="Ribosomal_L10"/>
    <property type="match status" value="1"/>
</dbReference>
<dbReference type="PROSITE" id="PS01109">
    <property type="entry name" value="RIBOSOMAL_L10"/>
    <property type="match status" value="1"/>
</dbReference>
<reference evidence="6 7" key="1">
    <citation type="submission" date="2023-07" db="EMBL/GenBank/DDBJ databases">
        <title>Genomic Encyclopedia of Type Strains, Phase IV (KMG-IV): sequencing the most valuable type-strain genomes for metagenomic binning, comparative biology and taxonomic classification.</title>
        <authorList>
            <person name="Goeker M."/>
        </authorList>
    </citation>
    <scope>NUCLEOTIDE SEQUENCE [LARGE SCALE GENOMIC DNA]</scope>
    <source>
        <strain evidence="6 7">DSM 22616</strain>
    </source>
</reference>
<dbReference type="Gene3D" id="6.10.250.290">
    <property type="match status" value="1"/>
</dbReference>
<evidence type="ECO:0000256" key="5">
    <source>
        <dbReference type="HAMAP-Rule" id="MF_00362"/>
    </source>
</evidence>
<gene>
    <name evidence="5" type="primary">rplJ</name>
    <name evidence="6" type="ORF">J2S72_000422</name>
</gene>
<keyword evidence="5" id="KW-0694">RNA-binding</keyword>
<dbReference type="SUPFAM" id="SSF160369">
    <property type="entry name" value="Ribosomal protein L10-like"/>
    <property type="match status" value="1"/>
</dbReference>
<sequence length="178" mass="19465">MKEEKLQGKQALVDEIKEKIQGAQSIVLMNYHGLNVEEVTELRAQFRESNVDYKVYKNTMMRRAFNDLGITGFDEFLKGPSSIAFSMEDPVPGAKIASKFAESHEALEIKSGYVDGKIIDVKEVESLAKLPAKEVLIAQVLGGLNAPLQGFANVLNANLKGLAVVLGAIRDKKESEAA</sequence>
<dbReference type="InterPro" id="IPR001790">
    <property type="entry name" value="Ribosomal_uL10"/>
</dbReference>
<dbReference type="HAMAP" id="MF_00362">
    <property type="entry name" value="Ribosomal_uL10"/>
    <property type="match status" value="1"/>
</dbReference>
<protein>
    <recommendedName>
        <fullName evidence="4 5">Large ribosomal subunit protein uL10</fullName>
    </recommendedName>
</protein>
<evidence type="ECO:0000256" key="3">
    <source>
        <dbReference type="ARBA" id="ARBA00023274"/>
    </source>
</evidence>
<dbReference type="Proteomes" id="UP001236559">
    <property type="component" value="Unassembled WGS sequence"/>
</dbReference>
<comment type="caution">
    <text evidence="6">The sequence shown here is derived from an EMBL/GenBank/DDBJ whole genome shotgun (WGS) entry which is preliminary data.</text>
</comment>
<name>A0ABU0AU71_9FIRM</name>
<evidence type="ECO:0000256" key="1">
    <source>
        <dbReference type="ARBA" id="ARBA00008889"/>
    </source>
</evidence>
<dbReference type="EMBL" id="JAUSTN010000002">
    <property type="protein sequence ID" value="MDQ0274414.1"/>
    <property type="molecule type" value="Genomic_DNA"/>
</dbReference>
<dbReference type="Gene3D" id="3.30.70.1730">
    <property type="match status" value="1"/>
</dbReference>
<evidence type="ECO:0000313" key="7">
    <source>
        <dbReference type="Proteomes" id="UP001236559"/>
    </source>
</evidence>
<evidence type="ECO:0000313" key="6">
    <source>
        <dbReference type="EMBL" id="MDQ0274414.1"/>
    </source>
</evidence>
<evidence type="ECO:0000256" key="2">
    <source>
        <dbReference type="ARBA" id="ARBA00022980"/>
    </source>
</evidence>
<accession>A0ABU0AU71</accession>
<proteinExistence type="inferred from homology"/>
<keyword evidence="2 5" id="KW-0689">Ribosomal protein</keyword>
<keyword evidence="5" id="KW-0699">rRNA-binding</keyword>
<dbReference type="InterPro" id="IPR022973">
    <property type="entry name" value="Ribosomal_uL10_bac"/>
</dbReference>
<dbReference type="InterPro" id="IPR002363">
    <property type="entry name" value="Ribosomal_uL10_CS_bac"/>
</dbReference>
<dbReference type="InterPro" id="IPR043141">
    <property type="entry name" value="Ribosomal_uL10-like_sf"/>
</dbReference>
<dbReference type="Pfam" id="PF00466">
    <property type="entry name" value="Ribosomal_L10"/>
    <property type="match status" value="1"/>
</dbReference>
<dbReference type="GO" id="GO:0005840">
    <property type="term" value="C:ribosome"/>
    <property type="evidence" value="ECO:0007669"/>
    <property type="project" value="UniProtKB-KW"/>
</dbReference>
<evidence type="ECO:0000256" key="4">
    <source>
        <dbReference type="ARBA" id="ARBA00035202"/>
    </source>
</evidence>
<dbReference type="RefSeq" id="WP_023055570.1">
    <property type="nucleotide sequence ID" value="NZ_JAUSTN010000002.1"/>
</dbReference>
<keyword evidence="7" id="KW-1185">Reference proteome</keyword>
<keyword evidence="3 5" id="KW-0687">Ribonucleoprotein</keyword>